<dbReference type="GO" id="GO:0015288">
    <property type="term" value="F:porin activity"/>
    <property type="evidence" value="ECO:0007669"/>
    <property type="project" value="TreeGrafter"/>
</dbReference>
<feature type="signal peptide" evidence="4">
    <location>
        <begin position="1"/>
        <end position="38"/>
    </location>
</feature>
<comment type="caution">
    <text evidence="5">The sequence shown here is derived from an EMBL/GenBank/DDBJ whole genome shotgun (WGS) entry which is preliminary data.</text>
</comment>
<protein>
    <submittedName>
        <fullName evidence="5">Porin</fullName>
    </submittedName>
</protein>
<keyword evidence="3 4" id="KW-0732">Signal</keyword>
<dbReference type="EMBL" id="LFMW01000001">
    <property type="protein sequence ID" value="KMT57256.1"/>
    <property type="molecule type" value="Genomic_DNA"/>
</dbReference>
<sequence>MLSTQPQACPPVRFSRLTQTALASAAALAGFSPLISQAAFFEDSSATLETRNMYFNRDFRDGTRLQQSKRDEWAQGFMLNLQSGYTDGTVGFGVDALGMLGVKLDSSPDRTGTGLLPTHDDGRAANEYSKLGLTGKVKVSATELKIGALIPELPILKPNDGRILPQTFNGGLLTSKEFKNLVFTGGRLDKAKDRDDTHYEDIALNNKNSRFLSGATGKHFNFGGVDYKFADKITGSYHFAQLDDVYRQHFLGLVAARPMGPGTFGTDLRLAISDDTGAARGGKIDNTSLNGLFSYALNGHKLSAGYQHMSGDSAFPYVDGSDPYLVNFVQINDFAGAQERSWQARYDFDFAKLGIPGLSFMSRYLSGDNIKLKNGDTGKEWERNSEIKYVVQTGTFKDVAVRLRNATYRSNYSARDADEMRLLVSYSVALW</sequence>
<dbReference type="PANTHER" id="PTHR34596:SF2">
    <property type="entry name" value="CHITOPORIN"/>
    <property type="match status" value="1"/>
</dbReference>
<dbReference type="PATRIC" id="fig|1674920.3.peg.237"/>
<dbReference type="Proteomes" id="UP000037551">
    <property type="component" value="Unassembled WGS sequence"/>
</dbReference>
<dbReference type="Gene3D" id="2.40.160.10">
    <property type="entry name" value="Porin"/>
    <property type="match status" value="1"/>
</dbReference>
<comment type="similarity">
    <text evidence="1">Belongs to the outer membrane porin (Opr) (TC 1.B.25) family.</text>
</comment>
<evidence type="ECO:0000313" key="5">
    <source>
        <dbReference type="EMBL" id="KMT57256.1"/>
    </source>
</evidence>
<name>A0A0J8IYY6_9PSED</name>
<dbReference type="STRING" id="1674920.ACR52_01195"/>
<evidence type="ECO:0000256" key="2">
    <source>
        <dbReference type="ARBA" id="ARBA00022448"/>
    </source>
</evidence>
<dbReference type="Pfam" id="PF03573">
    <property type="entry name" value="OprD"/>
    <property type="match status" value="1"/>
</dbReference>
<dbReference type="GO" id="GO:0016020">
    <property type="term" value="C:membrane"/>
    <property type="evidence" value="ECO:0007669"/>
    <property type="project" value="InterPro"/>
</dbReference>
<accession>A0A0J8IYY6</accession>
<dbReference type="InterPro" id="IPR023614">
    <property type="entry name" value="Porin_dom_sf"/>
</dbReference>
<keyword evidence="2" id="KW-0813">Transport</keyword>
<dbReference type="PANTHER" id="PTHR34596">
    <property type="entry name" value="CHITOPORIN"/>
    <property type="match status" value="1"/>
</dbReference>
<dbReference type="OrthoDB" id="6759120at2"/>
<dbReference type="AlphaFoldDB" id="A0A0J8IYY6"/>
<feature type="chain" id="PRO_5005301005" evidence="4">
    <location>
        <begin position="39"/>
        <end position="431"/>
    </location>
</feature>
<evidence type="ECO:0000256" key="4">
    <source>
        <dbReference type="SAM" id="SignalP"/>
    </source>
</evidence>
<gene>
    <name evidence="5" type="ORF">ACR52_01195</name>
</gene>
<keyword evidence="6" id="KW-1185">Reference proteome</keyword>
<organism evidence="5 6">
    <name type="scientific">Pseudomonas fildesensis</name>
    <dbReference type="NCBI Taxonomy" id="1674920"/>
    <lineage>
        <taxon>Bacteria</taxon>
        <taxon>Pseudomonadati</taxon>
        <taxon>Pseudomonadota</taxon>
        <taxon>Gammaproteobacteria</taxon>
        <taxon>Pseudomonadales</taxon>
        <taxon>Pseudomonadaceae</taxon>
        <taxon>Pseudomonas</taxon>
    </lineage>
</organism>
<proteinExistence type="inferred from homology"/>
<dbReference type="FunFam" id="2.40.160.10:FF:000008">
    <property type="entry name" value="OprD family porin"/>
    <property type="match status" value="1"/>
</dbReference>
<evidence type="ECO:0000256" key="1">
    <source>
        <dbReference type="ARBA" id="ARBA00009075"/>
    </source>
</evidence>
<evidence type="ECO:0000256" key="3">
    <source>
        <dbReference type="ARBA" id="ARBA00022729"/>
    </source>
</evidence>
<dbReference type="RefSeq" id="WP_048719585.1">
    <property type="nucleotide sequence ID" value="NZ_LFMW01000001.1"/>
</dbReference>
<dbReference type="InterPro" id="IPR005318">
    <property type="entry name" value="OM_porin_bac"/>
</dbReference>
<evidence type="ECO:0000313" key="6">
    <source>
        <dbReference type="Proteomes" id="UP000037551"/>
    </source>
</evidence>
<reference evidence="5 6" key="1">
    <citation type="submission" date="2015-06" db="EMBL/GenBank/DDBJ databases">
        <title>Draft genome sequence of an Antarctic Pseudomonas sp. strain KG01 with full potential for biotechnological applications.</title>
        <authorList>
            <person name="Pavlov M.S."/>
            <person name="Lira F."/>
            <person name="Martinez J.L."/>
            <person name="Marshall S.H."/>
        </authorList>
    </citation>
    <scope>NUCLEOTIDE SEQUENCE [LARGE SCALE GENOMIC DNA]</scope>
    <source>
        <strain evidence="5 6">KG01</strain>
    </source>
</reference>